<dbReference type="GO" id="GO:0006396">
    <property type="term" value="P:RNA processing"/>
    <property type="evidence" value="ECO:0007669"/>
    <property type="project" value="InterPro"/>
</dbReference>
<keyword evidence="2 6" id="KW-0489">Methyltransferase</keyword>
<proteinExistence type="inferred from homology"/>
<evidence type="ECO:0000313" key="6">
    <source>
        <dbReference type="EMBL" id="PWJ40219.1"/>
    </source>
</evidence>
<dbReference type="InterPro" id="IPR001537">
    <property type="entry name" value="SpoU_MeTrfase"/>
</dbReference>
<dbReference type="InterPro" id="IPR053888">
    <property type="entry name" value="MRM3-like_sub_bind"/>
</dbReference>
<sequence>MNKRWQKEVRALHLKKNRKASQRFLVEGRKNVEELLRSDYKIEALFYTQEFEERHQDLLNSSSAELKQLSNISDLEKAGTFKSNDAAIAIVRMKEAVKPNAENELVICLDDVRDPGNLGTIIRIADWYGIKNVFCSDNSADFYNPKVISSTMGSFCRINPYYGDLTSFLEAQNSNTPIVGAFMDGDNIYQSKLAEKGILVMGNESNGISEQIEGLINKKITIPRFGEAESLNVAIATAVILDNYKRQ</sequence>
<dbReference type="Pfam" id="PF22435">
    <property type="entry name" value="MRM3-like_sub_bind"/>
    <property type="match status" value="1"/>
</dbReference>
<dbReference type="PANTHER" id="PTHR43191:SF2">
    <property type="entry name" value="RRNA METHYLTRANSFERASE 3, MITOCHONDRIAL"/>
    <property type="match status" value="1"/>
</dbReference>
<feature type="domain" description="tRNA/rRNA methyltransferase SpoU type" evidence="4">
    <location>
        <begin position="105"/>
        <end position="241"/>
    </location>
</feature>
<dbReference type="InterPro" id="IPR029064">
    <property type="entry name" value="Ribosomal_eL30-like_sf"/>
</dbReference>
<evidence type="ECO:0000256" key="1">
    <source>
        <dbReference type="ARBA" id="ARBA00007228"/>
    </source>
</evidence>
<dbReference type="AlphaFoldDB" id="A0A315ZVH5"/>
<reference evidence="6 7" key="1">
    <citation type="submission" date="2018-03" db="EMBL/GenBank/DDBJ databases">
        <title>Genomic Encyclopedia of Archaeal and Bacterial Type Strains, Phase II (KMG-II): from individual species to whole genera.</title>
        <authorList>
            <person name="Goeker M."/>
        </authorList>
    </citation>
    <scope>NUCLEOTIDE SEQUENCE [LARGE SCALE GENOMIC DNA]</scope>
    <source>
        <strain evidence="6 7">DSM 28229</strain>
    </source>
</reference>
<dbReference type="InterPro" id="IPR029026">
    <property type="entry name" value="tRNA_m1G_MTases_N"/>
</dbReference>
<name>A0A315ZVH5_SEDFL</name>
<dbReference type="SUPFAM" id="SSF75217">
    <property type="entry name" value="alpha/beta knot"/>
    <property type="match status" value="1"/>
</dbReference>
<dbReference type="Proteomes" id="UP000245535">
    <property type="component" value="Unassembled WGS sequence"/>
</dbReference>
<dbReference type="Gene3D" id="3.30.1330.30">
    <property type="match status" value="1"/>
</dbReference>
<comment type="caution">
    <text evidence="6">The sequence shown here is derived from an EMBL/GenBank/DDBJ whole genome shotgun (WGS) entry which is preliminary data.</text>
</comment>
<dbReference type="Pfam" id="PF00588">
    <property type="entry name" value="SpoU_methylase"/>
    <property type="match status" value="1"/>
</dbReference>
<gene>
    <name evidence="6" type="ORF">BC781_105287</name>
</gene>
<organism evidence="6 7">
    <name type="scientific">Sediminitomix flava</name>
    <dbReference type="NCBI Taxonomy" id="379075"/>
    <lineage>
        <taxon>Bacteria</taxon>
        <taxon>Pseudomonadati</taxon>
        <taxon>Bacteroidota</taxon>
        <taxon>Cytophagia</taxon>
        <taxon>Cytophagales</taxon>
        <taxon>Flammeovirgaceae</taxon>
        <taxon>Sediminitomix</taxon>
    </lineage>
</organism>
<dbReference type="Gene3D" id="3.40.1280.10">
    <property type="match status" value="1"/>
</dbReference>
<dbReference type="GO" id="GO:0032259">
    <property type="term" value="P:methylation"/>
    <property type="evidence" value="ECO:0007669"/>
    <property type="project" value="UniProtKB-KW"/>
</dbReference>
<dbReference type="EMBL" id="QGDO01000005">
    <property type="protein sequence ID" value="PWJ40219.1"/>
    <property type="molecule type" value="Genomic_DNA"/>
</dbReference>
<keyword evidence="7" id="KW-1185">Reference proteome</keyword>
<evidence type="ECO:0000313" key="7">
    <source>
        <dbReference type="Proteomes" id="UP000245535"/>
    </source>
</evidence>
<dbReference type="InterPro" id="IPR051259">
    <property type="entry name" value="rRNA_Methyltransferase"/>
</dbReference>
<evidence type="ECO:0000256" key="3">
    <source>
        <dbReference type="ARBA" id="ARBA00022679"/>
    </source>
</evidence>
<dbReference type="SUPFAM" id="SSF55315">
    <property type="entry name" value="L30e-like"/>
    <property type="match status" value="1"/>
</dbReference>
<evidence type="ECO:0000256" key="2">
    <source>
        <dbReference type="ARBA" id="ARBA00022603"/>
    </source>
</evidence>
<dbReference type="PANTHER" id="PTHR43191">
    <property type="entry name" value="RRNA METHYLTRANSFERASE 3"/>
    <property type="match status" value="1"/>
</dbReference>
<keyword evidence="3 6" id="KW-0808">Transferase</keyword>
<comment type="similarity">
    <text evidence="1">Belongs to the class IV-like SAM-binding methyltransferase superfamily. RNA methyltransferase TrmH family.</text>
</comment>
<dbReference type="RefSeq" id="WP_109620766.1">
    <property type="nucleotide sequence ID" value="NZ_QGDO01000005.1"/>
</dbReference>
<feature type="domain" description="MRM3-like substrate binding" evidence="5">
    <location>
        <begin position="7"/>
        <end position="65"/>
    </location>
</feature>
<dbReference type="GO" id="GO:0003723">
    <property type="term" value="F:RNA binding"/>
    <property type="evidence" value="ECO:0007669"/>
    <property type="project" value="InterPro"/>
</dbReference>
<dbReference type="GO" id="GO:0008173">
    <property type="term" value="F:RNA methyltransferase activity"/>
    <property type="evidence" value="ECO:0007669"/>
    <property type="project" value="InterPro"/>
</dbReference>
<protein>
    <submittedName>
        <fullName evidence="6">TrmH family RNA methyltransferase</fullName>
    </submittedName>
</protein>
<evidence type="ECO:0000259" key="4">
    <source>
        <dbReference type="Pfam" id="PF00588"/>
    </source>
</evidence>
<dbReference type="InterPro" id="IPR029028">
    <property type="entry name" value="Alpha/beta_knot_MTases"/>
</dbReference>
<evidence type="ECO:0000259" key="5">
    <source>
        <dbReference type="Pfam" id="PF22435"/>
    </source>
</evidence>
<accession>A0A315ZVH5</accession>
<dbReference type="OrthoDB" id="9785673at2"/>
<dbReference type="CDD" id="cd18109">
    <property type="entry name" value="SpoU-like_RNA-MTase"/>
    <property type="match status" value="1"/>
</dbReference>